<evidence type="ECO:0000313" key="4">
    <source>
        <dbReference type="EMBL" id="KKR22892.1"/>
    </source>
</evidence>
<dbReference type="PANTHER" id="PTHR43343">
    <property type="entry name" value="PEPTIDASE S12"/>
    <property type="match status" value="1"/>
</dbReference>
<dbReference type="Gene3D" id="2.40.10.120">
    <property type="match status" value="1"/>
</dbReference>
<keyword evidence="1 4" id="KW-0645">Protease</keyword>
<organism evidence="4 5">
    <name type="scientific">Candidatus Yanofskybacteria bacterium GW2011_GWD2_39_48</name>
    <dbReference type="NCBI Taxonomy" id="1619031"/>
    <lineage>
        <taxon>Bacteria</taxon>
        <taxon>Candidatus Yanofskyibacteriota</taxon>
    </lineage>
</organism>
<dbReference type="GO" id="GO:0004252">
    <property type="term" value="F:serine-type endopeptidase activity"/>
    <property type="evidence" value="ECO:0007669"/>
    <property type="project" value="InterPro"/>
</dbReference>
<dbReference type="InterPro" id="IPR051201">
    <property type="entry name" value="Chloro_Bact_Ser_Proteases"/>
</dbReference>
<evidence type="ECO:0000256" key="1">
    <source>
        <dbReference type="ARBA" id="ARBA00022670"/>
    </source>
</evidence>
<name>A0A0G0SB18_9BACT</name>
<dbReference type="InterPro" id="IPR001940">
    <property type="entry name" value="Peptidase_S1C"/>
</dbReference>
<dbReference type="SMART" id="SM00228">
    <property type="entry name" value="PDZ"/>
    <property type="match status" value="1"/>
</dbReference>
<proteinExistence type="predicted"/>
<dbReference type="Proteomes" id="UP000034764">
    <property type="component" value="Unassembled WGS sequence"/>
</dbReference>
<dbReference type="EMBL" id="LBXD01000031">
    <property type="protein sequence ID" value="KKR22892.1"/>
    <property type="molecule type" value="Genomic_DNA"/>
</dbReference>
<dbReference type="SUPFAM" id="SSF50494">
    <property type="entry name" value="Trypsin-like serine proteases"/>
    <property type="match status" value="1"/>
</dbReference>
<protein>
    <submittedName>
        <fullName evidence="4">Protease Do</fullName>
    </submittedName>
</protein>
<dbReference type="InterPro" id="IPR001478">
    <property type="entry name" value="PDZ"/>
</dbReference>
<dbReference type="AlphaFoldDB" id="A0A0G0SB18"/>
<comment type="caution">
    <text evidence="4">The sequence shown here is derived from an EMBL/GenBank/DDBJ whole genome shotgun (WGS) entry which is preliminary data.</text>
</comment>
<evidence type="ECO:0000313" key="5">
    <source>
        <dbReference type="Proteomes" id="UP000034764"/>
    </source>
</evidence>
<keyword evidence="2" id="KW-0378">Hydrolase</keyword>
<dbReference type="InterPro" id="IPR009003">
    <property type="entry name" value="Peptidase_S1_PA"/>
</dbReference>
<dbReference type="CDD" id="cd06779">
    <property type="entry name" value="cpPDZ_Deg_HtrA-like"/>
    <property type="match status" value="1"/>
</dbReference>
<evidence type="ECO:0000259" key="3">
    <source>
        <dbReference type="SMART" id="SM00228"/>
    </source>
</evidence>
<dbReference type="SUPFAM" id="SSF50156">
    <property type="entry name" value="PDZ domain-like"/>
    <property type="match status" value="1"/>
</dbReference>
<dbReference type="PRINTS" id="PR00834">
    <property type="entry name" value="PROTEASES2C"/>
</dbReference>
<dbReference type="PANTHER" id="PTHR43343:SF3">
    <property type="entry name" value="PROTEASE DO-LIKE 8, CHLOROPLASTIC"/>
    <property type="match status" value="1"/>
</dbReference>
<gene>
    <name evidence="4" type="ORF">UT53_C0031G0005</name>
</gene>
<dbReference type="PATRIC" id="fig|1619031.3.peg.495"/>
<dbReference type="InterPro" id="IPR036034">
    <property type="entry name" value="PDZ_sf"/>
</dbReference>
<dbReference type="Pfam" id="PF13365">
    <property type="entry name" value="Trypsin_2"/>
    <property type="match status" value="1"/>
</dbReference>
<dbReference type="Gene3D" id="2.30.42.10">
    <property type="match status" value="1"/>
</dbReference>
<evidence type="ECO:0000256" key="2">
    <source>
        <dbReference type="ARBA" id="ARBA00022801"/>
    </source>
</evidence>
<sequence length="343" mass="37045">MHEHDKLTIEAVKKVGPSVVSIVISKYLPKIKSGYTLPFSSAPLFGNSESDDKEKVKIGGGSGFIVHPDGLILTNKHVVFDQEAEYVAVTSEGDEYPAKVVSRDPIYDIAVLKIDAKDLPAVKLGNSGKIELGQTVIAIGNALGMFTNTVSKGIISGLSRTISASLGSGGELEHLRGVLQTDVAINQGNSGGPLIDLDGEAIGINTAIIFGAQNIGFSIPINWAKKDLEDIIKYGRIIKPYLGLLYVMLNKKLQKTYSLPIDHGALVVRDHDPKSIAIVPDSPADKAGIKENDIVVELDGEILDEHTDLSDMLQKFGVGDTIQMTVLRKEERLKLKAKIEERK</sequence>
<feature type="domain" description="PDZ" evidence="3">
    <location>
        <begin position="240"/>
        <end position="330"/>
    </location>
</feature>
<reference evidence="4 5" key="1">
    <citation type="journal article" date="2015" name="Nature">
        <title>rRNA introns, odd ribosomes, and small enigmatic genomes across a large radiation of phyla.</title>
        <authorList>
            <person name="Brown C.T."/>
            <person name="Hug L.A."/>
            <person name="Thomas B.C."/>
            <person name="Sharon I."/>
            <person name="Castelle C.J."/>
            <person name="Singh A."/>
            <person name="Wilkins M.J."/>
            <person name="Williams K.H."/>
            <person name="Banfield J.F."/>
        </authorList>
    </citation>
    <scope>NUCLEOTIDE SEQUENCE [LARGE SCALE GENOMIC DNA]</scope>
</reference>
<accession>A0A0G0SB18</accession>
<dbReference type="Pfam" id="PF13180">
    <property type="entry name" value="PDZ_2"/>
    <property type="match status" value="1"/>
</dbReference>
<dbReference type="GO" id="GO:0006508">
    <property type="term" value="P:proteolysis"/>
    <property type="evidence" value="ECO:0007669"/>
    <property type="project" value="UniProtKB-KW"/>
</dbReference>